<accession>A0A8J7M5S6</accession>
<proteinExistence type="predicted"/>
<evidence type="ECO:0000313" key="3">
    <source>
        <dbReference type="EMBL" id="MBK0399026.1"/>
    </source>
</evidence>
<evidence type="ECO:0008006" key="5">
    <source>
        <dbReference type="Google" id="ProtNLM"/>
    </source>
</evidence>
<dbReference type="PROSITE" id="PS51257">
    <property type="entry name" value="PROKAR_LIPOPROTEIN"/>
    <property type="match status" value="1"/>
</dbReference>
<dbReference type="Proteomes" id="UP000655420">
    <property type="component" value="Unassembled WGS sequence"/>
</dbReference>
<organism evidence="3 4">
    <name type="scientific">Thermohalobaculum xanthum</name>
    <dbReference type="NCBI Taxonomy" id="2753746"/>
    <lineage>
        <taxon>Bacteria</taxon>
        <taxon>Pseudomonadati</taxon>
        <taxon>Pseudomonadota</taxon>
        <taxon>Alphaproteobacteria</taxon>
        <taxon>Rhodobacterales</taxon>
        <taxon>Paracoccaceae</taxon>
        <taxon>Thermohalobaculum</taxon>
    </lineage>
</organism>
<evidence type="ECO:0000256" key="2">
    <source>
        <dbReference type="SAM" id="SignalP"/>
    </source>
</evidence>
<keyword evidence="2" id="KW-0732">Signal</keyword>
<feature type="chain" id="PRO_5035258825" description="Lipoprotein" evidence="2">
    <location>
        <begin position="22"/>
        <end position="116"/>
    </location>
</feature>
<feature type="region of interest" description="Disordered" evidence="1">
    <location>
        <begin position="25"/>
        <end position="47"/>
    </location>
</feature>
<reference evidence="3" key="1">
    <citation type="submission" date="2020-12" db="EMBL/GenBank/DDBJ databases">
        <title>Bacterial taxonomy.</title>
        <authorList>
            <person name="Pan X."/>
        </authorList>
    </citation>
    <scope>NUCLEOTIDE SEQUENCE</scope>
    <source>
        <strain evidence="3">M0105</strain>
    </source>
</reference>
<dbReference type="AlphaFoldDB" id="A0A8J7M5S6"/>
<dbReference type="EMBL" id="JAEHHL010000003">
    <property type="protein sequence ID" value="MBK0399026.1"/>
    <property type="molecule type" value="Genomic_DNA"/>
</dbReference>
<gene>
    <name evidence="3" type="ORF">H0I76_07480</name>
</gene>
<sequence>MTRPMPLAIGTVLLLALAACAPNSGGSGGGANQPASQPAPPSVGFSPDVSNAAVSACRNRLDSQTDGAIEVTGTEFSEANSAVYMVVGANRAPWRCLTSNRGEVAELMFIGDEGKL</sequence>
<protein>
    <recommendedName>
        <fullName evidence="5">Lipoprotein</fullName>
    </recommendedName>
</protein>
<keyword evidence="4" id="KW-1185">Reference proteome</keyword>
<name>A0A8J7M5S6_9RHOB</name>
<evidence type="ECO:0000313" key="4">
    <source>
        <dbReference type="Proteomes" id="UP000655420"/>
    </source>
</evidence>
<feature type="signal peptide" evidence="2">
    <location>
        <begin position="1"/>
        <end position="21"/>
    </location>
</feature>
<dbReference type="RefSeq" id="WP_200608893.1">
    <property type="nucleotide sequence ID" value="NZ_JAEHHL010000003.1"/>
</dbReference>
<comment type="caution">
    <text evidence="3">The sequence shown here is derived from an EMBL/GenBank/DDBJ whole genome shotgun (WGS) entry which is preliminary data.</text>
</comment>
<evidence type="ECO:0000256" key="1">
    <source>
        <dbReference type="SAM" id="MobiDB-lite"/>
    </source>
</evidence>